<gene>
    <name evidence="14" type="ORF">AQJ91_26255</name>
</gene>
<feature type="disulfide bond" evidence="9">
    <location>
        <begin position="194"/>
        <end position="215"/>
    </location>
</feature>
<dbReference type="CDD" id="cd21112">
    <property type="entry name" value="alphaLP-like"/>
    <property type="match status" value="1"/>
</dbReference>
<evidence type="ECO:0000256" key="6">
    <source>
        <dbReference type="ARBA" id="ARBA00023145"/>
    </source>
</evidence>
<name>A0A117RZI9_9ACTN</name>
<keyword evidence="6" id="KW-0865">Zymogen</keyword>
<evidence type="ECO:0000256" key="5">
    <source>
        <dbReference type="ARBA" id="ARBA00022825"/>
    </source>
</evidence>
<keyword evidence="2 14" id="KW-0645">Protease</keyword>
<feature type="compositionally biased region" description="Gly residues" evidence="10">
    <location>
        <begin position="423"/>
        <end position="435"/>
    </location>
</feature>
<feature type="domain" description="Peptidase S1" evidence="12">
    <location>
        <begin position="209"/>
        <end position="364"/>
    </location>
</feature>
<keyword evidence="7 9" id="KW-1015">Disulfide bond</keyword>
<feature type="chain" id="PRO_5007155914" evidence="11">
    <location>
        <begin position="34"/>
        <end position="449"/>
    </location>
</feature>
<feature type="domain" description="Peptidase S1A alpha-lytic prodomain" evidence="13">
    <location>
        <begin position="108"/>
        <end position="161"/>
    </location>
</feature>
<keyword evidence="3 11" id="KW-0732">Signal</keyword>
<dbReference type="Proteomes" id="UP000053260">
    <property type="component" value="Unassembled WGS sequence"/>
</dbReference>
<dbReference type="InterPro" id="IPR001316">
    <property type="entry name" value="Pept_S1A_streptogrisin"/>
</dbReference>
<dbReference type="Pfam" id="PF00089">
    <property type="entry name" value="Trypsin"/>
    <property type="match status" value="1"/>
</dbReference>
<dbReference type="GO" id="GO:0004252">
    <property type="term" value="F:serine-type endopeptidase activity"/>
    <property type="evidence" value="ECO:0007669"/>
    <property type="project" value="InterPro"/>
</dbReference>
<evidence type="ECO:0000256" key="4">
    <source>
        <dbReference type="ARBA" id="ARBA00022801"/>
    </source>
</evidence>
<keyword evidence="4" id="KW-0378">Hydrolase</keyword>
<feature type="region of interest" description="Disordered" evidence="10">
    <location>
        <begin position="377"/>
        <end position="449"/>
    </location>
</feature>
<evidence type="ECO:0000256" key="11">
    <source>
        <dbReference type="SAM" id="SignalP"/>
    </source>
</evidence>
<evidence type="ECO:0000256" key="8">
    <source>
        <dbReference type="PIRSR" id="PIRSR001134-1"/>
    </source>
</evidence>
<comment type="similarity">
    <text evidence="1">Belongs to the peptidase S1 family.</text>
</comment>
<dbReference type="InterPro" id="IPR018114">
    <property type="entry name" value="TRYPSIN_HIS"/>
</dbReference>
<reference evidence="14 15" key="1">
    <citation type="submission" date="2015-10" db="EMBL/GenBank/DDBJ databases">
        <title>Draft genome sequence of Streptomyces sp. RV15, isolated from a marine sponge.</title>
        <authorList>
            <person name="Ruckert C."/>
            <person name="Abdelmohsen U.R."/>
            <person name="Winkler A."/>
            <person name="Hentschel U."/>
            <person name="Kalinowski J."/>
            <person name="Kampfer P."/>
            <person name="Glaeser S."/>
        </authorList>
    </citation>
    <scope>NUCLEOTIDE SEQUENCE [LARGE SCALE GENOMIC DNA]</scope>
    <source>
        <strain evidence="14 15">RV15</strain>
    </source>
</reference>
<dbReference type="PIRSF" id="PIRSF001134">
    <property type="entry name" value="Streptogrisin"/>
    <property type="match status" value="1"/>
</dbReference>
<dbReference type="InterPro" id="IPR033116">
    <property type="entry name" value="TRYPSIN_SER"/>
</dbReference>
<dbReference type="InterPro" id="IPR004236">
    <property type="entry name" value="Pept_S1_alpha_lytic"/>
</dbReference>
<evidence type="ECO:0000313" key="15">
    <source>
        <dbReference type="Proteomes" id="UP000053260"/>
    </source>
</evidence>
<dbReference type="InterPro" id="IPR009003">
    <property type="entry name" value="Peptidase_S1_PA"/>
</dbReference>
<evidence type="ECO:0000256" key="2">
    <source>
        <dbReference type="ARBA" id="ARBA00022670"/>
    </source>
</evidence>
<evidence type="ECO:0000256" key="10">
    <source>
        <dbReference type="SAM" id="MobiDB-lite"/>
    </source>
</evidence>
<feature type="active site" description="Charge relay system" evidence="8">
    <location>
        <position position="214"/>
    </location>
</feature>
<dbReference type="PRINTS" id="PR00861">
    <property type="entry name" value="ALYTICPTASE"/>
</dbReference>
<dbReference type="InterPro" id="IPR035070">
    <property type="entry name" value="Streptogrisin_prodomain"/>
</dbReference>
<dbReference type="Gene3D" id="2.40.10.10">
    <property type="entry name" value="Trypsin-like serine proteases"/>
    <property type="match status" value="2"/>
</dbReference>
<dbReference type="PROSITE" id="PS00134">
    <property type="entry name" value="TRYPSIN_HIS"/>
    <property type="match status" value="1"/>
</dbReference>
<feature type="disulfide bond" evidence="9">
    <location>
        <begin position="320"/>
        <end position="348"/>
    </location>
</feature>
<feature type="active site" description="Charge relay system" evidence="8">
    <location>
        <position position="326"/>
    </location>
</feature>
<dbReference type="EMBL" id="LMXB01000067">
    <property type="protein sequence ID" value="KUO18247.1"/>
    <property type="molecule type" value="Genomic_DNA"/>
</dbReference>
<dbReference type="RefSeq" id="WP_067026395.1">
    <property type="nucleotide sequence ID" value="NZ_KQ949092.1"/>
</dbReference>
<dbReference type="OrthoDB" id="8781117at2"/>
<feature type="signal peptide" evidence="11">
    <location>
        <begin position="1"/>
        <end position="33"/>
    </location>
</feature>
<dbReference type="Gene3D" id="3.30.300.50">
    <property type="match status" value="1"/>
</dbReference>
<sequence length="449" mass="44294">MSHKRIPKRKAVIAVGGVAALGAAAILLPNANASQDGASTDAAAPKTLKAADASDLASQLEGLLGDAFAGSYYDGESQQLVVNVISGDNNNVIVQAKKAGATVREVENSMAELEAGAQTLKSEATIAGTAWAVDPRTNKILVTADSTVTGDKWDRLESTVQTLGSGMATIQKSKGTFKTFASGGDAIFGGGARCSLGFNVQADDGSPAFLTAGHCGVAAEQWADAEDGQPVATVDQATFPGEGDFALVKYDDPATEAPSEVNVGGGQLVPISQAADAEVGLEVFRMGSTTGLSDGQVLGLDATVNYPEGTVTGLIQTNVCAEPGDSGGSLFTQDGLAIGLTSGGSGDCTVGGETFFQPVTTALEAVGATLVGDAAGGGAGGEEAGGEEAGGGEAGAGEEVGGQEVGGQEAGGEEVGGEEAGQEVGGEEAGTGEETGTGVQDDSGLTHTN</sequence>
<feature type="active site" description="Charge relay system" evidence="8">
    <location>
        <position position="244"/>
    </location>
</feature>
<dbReference type="SUPFAM" id="SSF50494">
    <property type="entry name" value="Trypsin-like serine proteases"/>
    <property type="match status" value="1"/>
</dbReference>
<comment type="caution">
    <text evidence="14">The sequence shown here is derived from an EMBL/GenBank/DDBJ whole genome shotgun (WGS) entry which is preliminary data.</text>
</comment>
<evidence type="ECO:0000259" key="12">
    <source>
        <dbReference type="Pfam" id="PF00089"/>
    </source>
</evidence>
<dbReference type="InterPro" id="IPR043504">
    <property type="entry name" value="Peptidase_S1_PA_chymotrypsin"/>
</dbReference>
<keyword evidence="5" id="KW-0720">Serine protease</keyword>
<dbReference type="GO" id="GO:0005576">
    <property type="term" value="C:extracellular region"/>
    <property type="evidence" value="ECO:0007669"/>
    <property type="project" value="InterPro"/>
</dbReference>
<evidence type="ECO:0000313" key="14">
    <source>
        <dbReference type="EMBL" id="KUO18247.1"/>
    </source>
</evidence>
<evidence type="ECO:0000256" key="7">
    <source>
        <dbReference type="ARBA" id="ARBA00023157"/>
    </source>
</evidence>
<dbReference type="STRING" id="909626.AQJ91_26255"/>
<feature type="compositionally biased region" description="Acidic residues" evidence="10">
    <location>
        <begin position="411"/>
        <end position="421"/>
    </location>
</feature>
<dbReference type="InterPro" id="IPR001254">
    <property type="entry name" value="Trypsin_dom"/>
</dbReference>
<proteinExistence type="inferred from homology"/>
<evidence type="ECO:0000256" key="3">
    <source>
        <dbReference type="ARBA" id="ARBA00022729"/>
    </source>
</evidence>
<dbReference type="AlphaFoldDB" id="A0A117RZI9"/>
<accession>A0A117RZI9</accession>
<dbReference type="Pfam" id="PF02983">
    <property type="entry name" value="Pro_Al_protease"/>
    <property type="match status" value="1"/>
</dbReference>
<evidence type="ECO:0000259" key="13">
    <source>
        <dbReference type="Pfam" id="PF02983"/>
    </source>
</evidence>
<evidence type="ECO:0000256" key="1">
    <source>
        <dbReference type="ARBA" id="ARBA00007664"/>
    </source>
</evidence>
<evidence type="ECO:0000256" key="9">
    <source>
        <dbReference type="PIRSR" id="PIRSR001134-2"/>
    </source>
</evidence>
<dbReference type="PROSITE" id="PS00135">
    <property type="entry name" value="TRYPSIN_SER"/>
    <property type="match status" value="1"/>
</dbReference>
<feature type="compositionally biased region" description="Gly residues" evidence="10">
    <location>
        <begin position="377"/>
        <end position="410"/>
    </location>
</feature>
<organism evidence="14 15">
    <name type="scientific">Streptomyces dysideae</name>
    <dbReference type="NCBI Taxonomy" id="909626"/>
    <lineage>
        <taxon>Bacteria</taxon>
        <taxon>Bacillati</taxon>
        <taxon>Actinomycetota</taxon>
        <taxon>Actinomycetes</taxon>
        <taxon>Kitasatosporales</taxon>
        <taxon>Streptomycetaceae</taxon>
        <taxon>Streptomyces</taxon>
    </lineage>
</organism>
<protein>
    <submittedName>
        <fullName evidence="14">Protease</fullName>
    </submittedName>
</protein>
<keyword evidence="15" id="KW-1185">Reference proteome</keyword>
<dbReference type="GO" id="GO:0006508">
    <property type="term" value="P:proteolysis"/>
    <property type="evidence" value="ECO:0007669"/>
    <property type="project" value="UniProtKB-KW"/>
</dbReference>